<dbReference type="EMBL" id="MHIB01000027">
    <property type="protein sequence ID" value="OGY43890.1"/>
    <property type="molecule type" value="Genomic_DNA"/>
</dbReference>
<evidence type="ECO:0000256" key="1">
    <source>
        <dbReference type="ARBA" id="ARBA00005695"/>
    </source>
</evidence>
<gene>
    <name evidence="6" type="ORF">A2729_01035</name>
</gene>
<comment type="similarity">
    <text evidence="1">Belongs to the bacterial solute-binding protein 5 family.</text>
</comment>
<dbReference type="Gene3D" id="3.40.190.10">
    <property type="entry name" value="Periplasmic binding protein-like II"/>
    <property type="match status" value="1"/>
</dbReference>
<keyword evidence="2" id="KW-0813">Transport</keyword>
<dbReference type="GO" id="GO:1904680">
    <property type="term" value="F:peptide transmembrane transporter activity"/>
    <property type="evidence" value="ECO:0007669"/>
    <property type="project" value="TreeGrafter"/>
</dbReference>
<dbReference type="PROSITE" id="PS01040">
    <property type="entry name" value="SBP_BACTERIAL_5"/>
    <property type="match status" value="1"/>
</dbReference>
<dbReference type="GO" id="GO:0042597">
    <property type="term" value="C:periplasmic space"/>
    <property type="evidence" value="ECO:0007669"/>
    <property type="project" value="UniProtKB-ARBA"/>
</dbReference>
<evidence type="ECO:0000256" key="4">
    <source>
        <dbReference type="SAM" id="Phobius"/>
    </source>
</evidence>
<dbReference type="Proteomes" id="UP000178930">
    <property type="component" value="Unassembled WGS sequence"/>
</dbReference>
<sequence>MPNPIKKIYSKFGLNKTSNGDAPPTDFEQQKEFDKKLVYTLNSKKIPSIKQLKHLSKILNPQEKKLVGLLLVLIIGAAIFIGATFYRQNFLPVPIAGGDYTGGLVGAPQYINPLLAQTNDVDTDLARLIFSGLLKYNNELEVVPDLAENFQVSEDQKTYTFVLRENLKWHDGEPLTINDVIFTFQSIKDPDFKSPLLISLRGVEIQKIDERTIKFILAEPYPSFLEVLTVGILPEHIWAEIPALNANLTEYNLKPIGSGGWEFKSLIKDRLGNVKSYTLVPNPDFYDKKPYLQKITFKFYPDFSTAVDALKNHSVEGISFLPKDLKSQLTNKKSLNFYSFYLPQYTAIFFNQKNNELLKDKIIRQALALSIDKTKILSEALQLEGEIIDGPIMPVIVQPSTDKKINFNQGQADKILDEAGWQKITPEQYQEFIQKQKEKNANHQGATTTASVATTTENQITQGFLRQKDEKILELSLTTINQPENIKATELIKKFWEDIGIKVNLEIVEGNKIGRQIIKPRNYQALLFGIIVGSNPDPFPFWHSSQTDDPGLNLASFANRDADKILEDVRKITDEEKKKESYQRFLDLLTTELPAIFLYNPTYTYVVDKKIKGINIDRVIIPADRFNNLSEWYLKTKRRWQGGK</sequence>
<dbReference type="GO" id="GO:0043190">
    <property type="term" value="C:ATP-binding cassette (ABC) transporter complex"/>
    <property type="evidence" value="ECO:0007669"/>
    <property type="project" value="InterPro"/>
</dbReference>
<dbReference type="SUPFAM" id="SSF53850">
    <property type="entry name" value="Periplasmic binding protein-like II"/>
    <property type="match status" value="1"/>
</dbReference>
<protein>
    <recommendedName>
        <fullName evidence="5">Solute-binding protein family 5 domain-containing protein</fullName>
    </recommendedName>
</protein>
<keyword evidence="4" id="KW-0472">Membrane</keyword>
<organism evidence="6 7">
    <name type="scientific">Candidatus Buchananbacteria bacterium RIFCSPHIGHO2_01_FULL_39_14</name>
    <dbReference type="NCBI Taxonomy" id="1797532"/>
    <lineage>
        <taxon>Bacteria</taxon>
        <taxon>Candidatus Buchananiibacteriota</taxon>
    </lineage>
</organism>
<dbReference type="Pfam" id="PF00496">
    <property type="entry name" value="SBP_bac_5"/>
    <property type="match status" value="1"/>
</dbReference>
<evidence type="ECO:0000256" key="2">
    <source>
        <dbReference type="ARBA" id="ARBA00022448"/>
    </source>
</evidence>
<dbReference type="InterPro" id="IPR039424">
    <property type="entry name" value="SBP_5"/>
</dbReference>
<dbReference type="InterPro" id="IPR030678">
    <property type="entry name" value="Peptide/Ni-bd"/>
</dbReference>
<evidence type="ECO:0000313" key="6">
    <source>
        <dbReference type="EMBL" id="OGY43890.1"/>
    </source>
</evidence>
<evidence type="ECO:0000313" key="7">
    <source>
        <dbReference type="Proteomes" id="UP000178930"/>
    </source>
</evidence>
<dbReference type="InterPro" id="IPR023765">
    <property type="entry name" value="SBP_5_CS"/>
</dbReference>
<evidence type="ECO:0000256" key="3">
    <source>
        <dbReference type="ARBA" id="ARBA00022729"/>
    </source>
</evidence>
<dbReference type="AlphaFoldDB" id="A0A1G1XWB6"/>
<feature type="domain" description="Solute-binding protein family 5" evidence="5">
    <location>
        <begin position="141"/>
        <end position="545"/>
    </location>
</feature>
<accession>A0A1G1XWB6</accession>
<reference evidence="6 7" key="1">
    <citation type="journal article" date="2016" name="Nat. Commun.">
        <title>Thousands of microbial genomes shed light on interconnected biogeochemical processes in an aquifer system.</title>
        <authorList>
            <person name="Anantharaman K."/>
            <person name="Brown C.T."/>
            <person name="Hug L.A."/>
            <person name="Sharon I."/>
            <person name="Castelle C.J."/>
            <person name="Probst A.J."/>
            <person name="Thomas B.C."/>
            <person name="Singh A."/>
            <person name="Wilkins M.J."/>
            <person name="Karaoz U."/>
            <person name="Brodie E.L."/>
            <person name="Williams K.H."/>
            <person name="Hubbard S.S."/>
            <person name="Banfield J.F."/>
        </authorList>
    </citation>
    <scope>NUCLEOTIDE SEQUENCE [LARGE SCALE GENOMIC DNA]</scope>
</reference>
<dbReference type="Gene3D" id="3.90.76.10">
    <property type="entry name" value="Dipeptide-binding Protein, Domain 1"/>
    <property type="match status" value="1"/>
</dbReference>
<evidence type="ECO:0000259" key="5">
    <source>
        <dbReference type="Pfam" id="PF00496"/>
    </source>
</evidence>
<dbReference type="PIRSF" id="PIRSF002741">
    <property type="entry name" value="MppA"/>
    <property type="match status" value="1"/>
</dbReference>
<dbReference type="Gene3D" id="3.10.105.10">
    <property type="entry name" value="Dipeptide-binding Protein, Domain 3"/>
    <property type="match status" value="1"/>
</dbReference>
<dbReference type="PANTHER" id="PTHR30290:SF9">
    <property type="entry name" value="OLIGOPEPTIDE-BINDING PROTEIN APPA"/>
    <property type="match status" value="1"/>
</dbReference>
<dbReference type="CDD" id="cd08513">
    <property type="entry name" value="PBP2_thermophilic_Hb8_like"/>
    <property type="match status" value="1"/>
</dbReference>
<keyword evidence="4" id="KW-0812">Transmembrane</keyword>
<dbReference type="GO" id="GO:0015833">
    <property type="term" value="P:peptide transport"/>
    <property type="evidence" value="ECO:0007669"/>
    <property type="project" value="TreeGrafter"/>
</dbReference>
<dbReference type="STRING" id="1797532.A2729_01035"/>
<comment type="caution">
    <text evidence="6">The sequence shown here is derived from an EMBL/GenBank/DDBJ whole genome shotgun (WGS) entry which is preliminary data.</text>
</comment>
<keyword evidence="3" id="KW-0732">Signal</keyword>
<dbReference type="PANTHER" id="PTHR30290">
    <property type="entry name" value="PERIPLASMIC BINDING COMPONENT OF ABC TRANSPORTER"/>
    <property type="match status" value="1"/>
</dbReference>
<feature type="transmembrane region" description="Helical" evidence="4">
    <location>
        <begin position="66"/>
        <end position="86"/>
    </location>
</feature>
<dbReference type="InterPro" id="IPR000914">
    <property type="entry name" value="SBP_5_dom"/>
</dbReference>
<proteinExistence type="inferred from homology"/>
<keyword evidence="4" id="KW-1133">Transmembrane helix</keyword>
<name>A0A1G1XWB6_9BACT</name>